<evidence type="ECO:0000313" key="4">
    <source>
        <dbReference type="Proteomes" id="UP001242732"/>
    </source>
</evidence>
<keyword evidence="4" id="KW-1185">Reference proteome</keyword>
<feature type="transmembrane region" description="Helical" evidence="2">
    <location>
        <begin position="438"/>
        <end position="455"/>
    </location>
</feature>
<gene>
    <name evidence="3" type="ORF">QRO08_03975</name>
</gene>
<feature type="region of interest" description="Disordered" evidence="1">
    <location>
        <begin position="1"/>
        <end position="20"/>
    </location>
</feature>
<keyword evidence="2" id="KW-0812">Transmembrane</keyword>
<protein>
    <submittedName>
        <fullName evidence="3">DUF2142 domain-containing protein</fullName>
    </submittedName>
</protein>
<keyword evidence="2" id="KW-1133">Transmembrane helix</keyword>
<keyword evidence="2" id="KW-0472">Membrane</keyword>
<reference evidence="3 4" key="1">
    <citation type="submission" date="2023-06" db="EMBL/GenBank/DDBJ databases">
        <authorList>
            <person name="Ham H."/>
            <person name="Park D.S."/>
        </authorList>
    </citation>
    <scope>NUCLEOTIDE SEQUENCE [LARGE SCALE GENOMIC DNA]</scope>
    <source>
        <strain evidence="3 4">KACC 17005</strain>
    </source>
</reference>
<feature type="transmembrane region" description="Helical" evidence="2">
    <location>
        <begin position="171"/>
        <end position="200"/>
    </location>
</feature>
<feature type="transmembrane region" description="Helical" evidence="2">
    <location>
        <begin position="119"/>
        <end position="136"/>
    </location>
</feature>
<sequence>MPENYPARTLAGAPAPSPASGGRPFAAILALLTVYYAVWLLIFWPGVLGEDSLGILLEVQDPVNMRSGKPVFWYYFVKIFYEPGHRVEVPIAVLTLICAVVFSRILAWSWAQGFRKTTAFLLVFVALAPHTVFFIETLYPDGIYSVAVAGLTFEIWLSARHRRLSKASLAMIALTLPFAAFARPNGIIFLVPVGMLVLMVDKGRRRWLGAIVLAWCTLMVGASQAHKSAGHGVLYPLAIYETVNFLQPRPMNLWISQPRVLPGTVEILEKYKPLQTYLDYYDPDYWDPLQFAEKGPRVSGMAKADRDAVVKDFFRYNLWQNVPKFLGSRVNIFFVSAFAMGGMPGHVYAQIVLRQLDTESTYRLFQLSEAEKVATDIYEFSWRWRWLLWTPFLGIALVIYALLKGIRRRDGPLLITSIPMVVQLGAIFIFSIAGEYRYLLPFFMIALPLLPMLLAQRLPRSGGKACSA</sequence>
<feature type="transmembrane region" description="Helical" evidence="2">
    <location>
        <begin position="413"/>
        <end position="432"/>
    </location>
</feature>
<dbReference type="EMBL" id="CP127363">
    <property type="protein sequence ID" value="WIY49742.1"/>
    <property type="molecule type" value="Genomic_DNA"/>
</dbReference>
<feature type="transmembrane region" description="Helical" evidence="2">
    <location>
        <begin position="89"/>
        <end position="107"/>
    </location>
</feature>
<feature type="compositionally biased region" description="Low complexity" evidence="1">
    <location>
        <begin position="11"/>
        <end position="20"/>
    </location>
</feature>
<name>A0ABY9ASG0_PARCI</name>
<evidence type="ECO:0000313" key="3">
    <source>
        <dbReference type="EMBL" id="WIY49742.1"/>
    </source>
</evidence>
<feature type="transmembrane region" description="Helical" evidence="2">
    <location>
        <begin position="332"/>
        <end position="353"/>
    </location>
</feature>
<evidence type="ECO:0000256" key="2">
    <source>
        <dbReference type="SAM" id="Phobius"/>
    </source>
</evidence>
<dbReference type="GeneID" id="79789080"/>
<feature type="transmembrane region" description="Helical" evidence="2">
    <location>
        <begin position="25"/>
        <end position="44"/>
    </location>
</feature>
<evidence type="ECO:0000256" key="1">
    <source>
        <dbReference type="SAM" id="MobiDB-lite"/>
    </source>
</evidence>
<accession>A0ABY9ASG0</accession>
<proteinExistence type="predicted"/>
<dbReference type="RefSeq" id="WP_011797090.1">
    <property type="nucleotide sequence ID" value="NZ_CP023687.1"/>
</dbReference>
<organism evidence="3 4">
    <name type="scientific">Paracidovorax citrulli</name>
    <name type="common">Acidovorax citrulli</name>
    <dbReference type="NCBI Taxonomy" id="80869"/>
    <lineage>
        <taxon>Bacteria</taxon>
        <taxon>Pseudomonadati</taxon>
        <taxon>Pseudomonadota</taxon>
        <taxon>Betaproteobacteria</taxon>
        <taxon>Burkholderiales</taxon>
        <taxon>Comamonadaceae</taxon>
        <taxon>Paracidovorax</taxon>
    </lineage>
</organism>
<dbReference type="Proteomes" id="UP001242732">
    <property type="component" value="Chromosome"/>
</dbReference>
<feature type="transmembrane region" description="Helical" evidence="2">
    <location>
        <begin position="386"/>
        <end position="406"/>
    </location>
</feature>